<dbReference type="KEGG" id="pej:FYC62_13905"/>
<accession>A0A5C0VKG2</accession>
<dbReference type="AlphaFoldDB" id="A0A5C0VKG2"/>
<evidence type="ECO:0000256" key="1">
    <source>
        <dbReference type="SAM" id="SignalP"/>
    </source>
</evidence>
<reference evidence="2 3" key="1">
    <citation type="submission" date="2019-08" db="EMBL/GenBank/DDBJ databases">
        <title>Pedobacter sp. nov., isolated from Han river, South Korea.</title>
        <authorList>
            <person name="Lee D.-H."/>
            <person name="Kim Y.-S."/>
            <person name="Hwang E.-M."/>
            <person name="Le Tran T.C."/>
            <person name="Cha C.-J."/>
        </authorList>
    </citation>
    <scope>NUCLEOTIDE SEQUENCE [LARGE SCALE GENOMIC DNA]</scope>
    <source>
        <strain evidence="2 3">CJ43</strain>
    </source>
</reference>
<feature type="signal peptide" evidence="1">
    <location>
        <begin position="1"/>
        <end position="23"/>
    </location>
</feature>
<dbReference type="EMBL" id="CP043329">
    <property type="protein sequence ID" value="QEK52627.1"/>
    <property type="molecule type" value="Genomic_DNA"/>
</dbReference>
<gene>
    <name evidence="2" type="ORF">FYC62_13905</name>
</gene>
<dbReference type="Proteomes" id="UP000323653">
    <property type="component" value="Chromosome"/>
</dbReference>
<feature type="chain" id="PRO_5022658646" evidence="1">
    <location>
        <begin position="24"/>
        <end position="334"/>
    </location>
</feature>
<evidence type="ECO:0000313" key="3">
    <source>
        <dbReference type="Proteomes" id="UP000323653"/>
    </source>
</evidence>
<name>A0A5C0VKG2_9SPHI</name>
<organism evidence="2 3">
    <name type="scientific">Pedobacter aquae</name>
    <dbReference type="NCBI Taxonomy" id="2605747"/>
    <lineage>
        <taxon>Bacteria</taxon>
        <taxon>Pseudomonadati</taxon>
        <taxon>Bacteroidota</taxon>
        <taxon>Sphingobacteriia</taxon>
        <taxon>Sphingobacteriales</taxon>
        <taxon>Sphingobacteriaceae</taxon>
        <taxon>Pedobacter</taxon>
    </lineage>
</organism>
<evidence type="ECO:0000313" key="2">
    <source>
        <dbReference type="EMBL" id="QEK52627.1"/>
    </source>
</evidence>
<dbReference type="Pfam" id="PF11276">
    <property type="entry name" value="DUF3078"/>
    <property type="match status" value="1"/>
</dbReference>
<keyword evidence="1" id="KW-0732">Signal</keyword>
<proteinExistence type="predicted"/>
<dbReference type="RefSeq" id="WP_149075369.1">
    <property type="nucleotide sequence ID" value="NZ_CP043329.1"/>
</dbReference>
<protein>
    <submittedName>
        <fullName evidence="2">DUF3078 domain-containing protein</fullName>
    </submittedName>
</protein>
<dbReference type="InterPro" id="IPR021428">
    <property type="entry name" value="DUF3078"/>
</dbReference>
<keyword evidence="3" id="KW-1185">Reference proteome</keyword>
<sequence length="334" mass="38393">MKFIKIGIISLLAIISLSTKTKAQLLDFETDTIKISPIYPKKNILTSRLPFFYIKKQDLPFYLIKRKVNYWKTTGSFGLNLNQAAFSDNWSSGGVNSISLSTLLNYKAEYNKDGKNFISEVILQYGKLKNKDQMERKTNDRIFWDNKAAFRLSENWNFFGSISFESQFDLGYTYSKDKATGEETRRPISRFMSPGYLTESFGFEYKPEKFFSVRLGTGTARQTFMLDTTLYRNNPRNFGVPIGKNFRNELAFQAVVNFDKDIATNINLKSRYLLFANYERLNNIDQRLDVTLTAKVNRLVNVTVAGTALYDDDFSGQIQSSQSLALGLVYKFTP</sequence>